<dbReference type="Gene3D" id="3.40.50.300">
    <property type="entry name" value="P-loop containing nucleotide triphosphate hydrolases"/>
    <property type="match status" value="1"/>
</dbReference>
<gene>
    <name evidence="3" type="ORF">OFUS_LOCUS11019</name>
</gene>
<dbReference type="InterPro" id="IPR027417">
    <property type="entry name" value="P-loop_NTPase"/>
</dbReference>
<name>A0A8S4NT26_OWEFU</name>
<dbReference type="PANTHER" id="PTHR15723">
    <property type="entry name" value="CARBOHYDRATE SULFOTRANSFERASE 15"/>
    <property type="match status" value="1"/>
</dbReference>
<dbReference type="AlphaFoldDB" id="A0A8S4NT26"/>
<dbReference type="EMBL" id="CAIIXF020000005">
    <property type="protein sequence ID" value="CAH1784896.1"/>
    <property type="molecule type" value="Genomic_DNA"/>
</dbReference>
<evidence type="ECO:0000313" key="3">
    <source>
        <dbReference type="EMBL" id="CAH1784896.1"/>
    </source>
</evidence>
<protein>
    <recommendedName>
        <fullName evidence="2">Sulfotransferase domain-containing protein</fullName>
    </recommendedName>
</protein>
<evidence type="ECO:0000259" key="2">
    <source>
        <dbReference type="Pfam" id="PF00685"/>
    </source>
</evidence>
<dbReference type="GO" id="GO:0050659">
    <property type="term" value="F:N-acetylgalactosamine 4-sulfate 6-O-sulfotransferase activity"/>
    <property type="evidence" value="ECO:0007669"/>
    <property type="project" value="TreeGrafter"/>
</dbReference>
<keyword evidence="1" id="KW-0472">Membrane</keyword>
<accession>A0A8S4NT26</accession>
<dbReference type="InterPro" id="IPR000863">
    <property type="entry name" value="Sulfotransferase_dom"/>
</dbReference>
<sequence length="511" mass="60202">MVLRHISTCWRLLVVSGISLVLLTCLSVLPVIPNVRRGRLKYVADYKRVRHRTAFDIPSNWDPDLTATPDNKYNRGEEVCTDKFTRKDINLTFLLNLHKNSSREIPEEVGIAQIKKNANFTLMSHEKYVDILKLPKIEFLPGYKNPCWVEALKKDPYSNVPKTTSHRRYYKRMTEYYNHRYLQNIRFRLRCLPYYYILGQPKCGTTDVYFKLNLHPDVEKGMGKELQWWTKRRYGRDGWTQSLAEYVNVFDRASVEIQRSSKIDNTTLQIVRNKITGDASASTLWDNAHWDSYHGNAGREDPFYLTPQFLHHLQPDAKFIVSLRNPTLRLYSDYLFFSSAAEKSAKDFHVKVVKAINAFKTCTEHFPERACVYNSTFATYDDDGELTYYTEPVRGRGRVRLRIGLYVVFIRDWLAVFKKKQFMIIKLEERSENDKGVIEKILEFLEMRKLTPLEEQVLKVQAPANTRRKEDVEMGPMFESTAKLLDDFYKPYNDQLIELLDDDRFNWTTHI</sequence>
<dbReference type="SUPFAM" id="SSF52540">
    <property type="entry name" value="P-loop containing nucleoside triphosphate hydrolases"/>
    <property type="match status" value="1"/>
</dbReference>
<comment type="caution">
    <text evidence="3">The sequence shown here is derived from an EMBL/GenBank/DDBJ whole genome shotgun (WGS) entry which is preliminary data.</text>
</comment>
<dbReference type="OrthoDB" id="8068875at2759"/>
<evidence type="ECO:0000313" key="4">
    <source>
        <dbReference type="Proteomes" id="UP000749559"/>
    </source>
</evidence>
<feature type="transmembrane region" description="Helical" evidence="1">
    <location>
        <begin position="12"/>
        <end position="32"/>
    </location>
</feature>
<dbReference type="Proteomes" id="UP000749559">
    <property type="component" value="Unassembled WGS sequence"/>
</dbReference>
<reference evidence="3" key="1">
    <citation type="submission" date="2022-03" db="EMBL/GenBank/DDBJ databases">
        <authorList>
            <person name="Martin C."/>
        </authorList>
    </citation>
    <scope>NUCLEOTIDE SEQUENCE</scope>
</reference>
<feature type="domain" description="Sulfotransferase" evidence="2">
    <location>
        <begin position="197"/>
        <end position="457"/>
    </location>
</feature>
<organism evidence="3 4">
    <name type="scientific">Owenia fusiformis</name>
    <name type="common">Polychaete worm</name>
    <dbReference type="NCBI Taxonomy" id="6347"/>
    <lineage>
        <taxon>Eukaryota</taxon>
        <taxon>Metazoa</taxon>
        <taxon>Spiralia</taxon>
        <taxon>Lophotrochozoa</taxon>
        <taxon>Annelida</taxon>
        <taxon>Polychaeta</taxon>
        <taxon>Sedentaria</taxon>
        <taxon>Canalipalpata</taxon>
        <taxon>Sabellida</taxon>
        <taxon>Oweniida</taxon>
        <taxon>Oweniidae</taxon>
        <taxon>Owenia</taxon>
    </lineage>
</organism>
<proteinExistence type="predicted"/>
<evidence type="ECO:0000256" key="1">
    <source>
        <dbReference type="SAM" id="Phobius"/>
    </source>
</evidence>
<keyword evidence="1" id="KW-0812">Transmembrane</keyword>
<keyword evidence="4" id="KW-1185">Reference proteome</keyword>
<dbReference type="InterPro" id="IPR052654">
    <property type="entry name" value="CS_Sulfotransferase"/>
</dbReference>
<dbReference type="PANTHER" id="PTHR15723:SF0">
    <property type="entry name" value="CARBOHYDRATE SULFOTRANSFERASE 15"/>
    <property type="match status" value="1"/>
</dbReference>
<dbReference type="GO" id="GO:0019319">
    <property type="term" value="P:hexose biosynthetic process"/>
    <property type="evidence" value="ECO:0007669"/>
    <property type="project" value="TreeGrafter"/>
</dbReference>
<dbReference type="Pfam" id="PF00685">
    <property type="entry name" value="Sulfotransfer_1"/>
    <property type="match status" value="1"/>
</dbReference>
<keyword evidence="1" id="KW-1133">Transmembrane helix</keyword>